<comment type="caution">
    <text evidence="2">The sequence shown here is derived from an EMBL/GenBank/DDBJ whole genome shotgun (WGS) entry which is preliminary data.</text>
</comment>
<dbReference type="AlphaFoldDB" id="A0A9W4U1N9"/>
<evidence type="ECO:0000256" key="1">
    <source>
        <dbReference type="SAM" id="MobiDB-lite"/>
    </source>
</evidence>
<name>A0A9W4U1N9_9PLEO</name>
<dbReference type="EMBL" id="CAOQHR010000001">
    <property type="protein sequence ID" value="CAI6231667.1"/>
    <property type="molecule type" value="Genomic_DNA"/>
</dbReference>
<organism evidence="2 3">
    <name type="scientific">Periconia digitata</name>
    <dbReference type="NCBI Taxonomy" id="1303443"/>
    <lineage>
        <taxon>Eukaryota</taxon>
        <taxon>Fungi</taxon>
        <taxon>Dikarya</taxon>
        <taxon>Ascomycota</taxon>
        <taxon>Pezizomycotina</taxon>
        <taxon>Dothideomycetes</taxon>
        <taxon>Pleosporomycetidae</taxon>
        <taxon>Pleosporales</taxon>
        <taxon>Massarineae</taxon>
        <taxon>Periconiaceae</taxon>
        <taxon>Periconia</taxon>
    </lineage>
</organism>
<feature type="compositionally biased region" description="Basic and acidic residues" evidence="1">
    <location>
        <begin position="44"/>
        <end position="55"/>
    </location>
</feature>
<sequence length="64" mass="7181">MQLDLLSASFVLDATAQAFWGDGRPQCDAFHRCIVGAPLRCGCRRDTPSLRDTPRKKPSTFENR</sequence>
<proteinExistence type="predicted"/>
<reference evidence="2" key="1">
    <citation type="submission" date="2023-01" db="EMBL/GenBank/DDBJ databases">
        <authorList>
            <person name="Van Ghelder C."/>
            <person name="Rancurel C."/>
        </authorList>
    </citation>
    <scope>NUCLEOTIDE SEQUENCE</scope>
    <source>
        <strain evidence="2">CNCM I-4278</strain>
    </source>
</reference>
<gene>
    <name evidence="2" type="ORF">PDIGIT_LOCUS239</name>
</gene>
<feature type="region of interest" description="Disordered" evidence="1">
    <location>
        <begin position="44"/>
        <end position="64"/>
    </location>
</feature>
<keyword evidence="3" id="KW-1185">Reference proteome</keyword>
<dbReference type="Proteomes" id="UP001152607">
    <property type="component" value="Unassembled WGS sequence"/>
</dbReference>
<protein>
    <submittedName>
        <fullName evidence="2">Uncharacterized protein</fullName>
    </submittedName>
</protein>
<evidence type="ECO:0000313" key="2">
    <source>
        <dbReference type="EMBL" id="CAI6231667.1"/>
    </source>
</evidence>
<accession>A0A9W4U1N9</accession>
<evidence type="ECO:0000313" key="3">
    <source>
        <dbReference type="Proteomes" id="UP001152607"/>
    </source>
</evidence>